<protein>
    <submittedName>
        <fullName evidence="1">Uncharacterized protein</fullName>
    </submittedName>
</protein>
<dbReference type="InParanoid" id="A0A165E5W3"/>
<evidence type="ECO:0000313" key="1">
    <source>
        <dbReference type="EMBL" id="KZV86141.1"/>
    </source>
</evidence>
<gene>
    <name evidence="1" type="ORF">EXIGLDRAFT_725142</name>
</gene>
<dbReference type="Proteomes" id="UP000077266">
    <property type="component" value="Unassembled WGS sequence"/>
</dbReference>
<organism evidence="1 2">
    <name type="scientific">Exidia glandulosa HHB12029</name>
    <dbReference type="NCBI Taxonomy" id="1314781"/>
    <lineage>
        <taxon>Eukaryota</taxon>
        <taxon>Fungi</taxon>
        <taxon>Dikarya</taxon>
        <taxon>Basidiomycota</taxon>
        <taxon>Agaricomycotina</taxon>
        <taxon>Agaricomycetes</taxon>
        <taxon>Auriculariales</taxon>
        <taxon>Exidiaceae</taxon>
        <taxon>Exidia</taxon>
    </lineage>
</organism>
<evidence type="ECO:0000313" key="2">
    <source>
        <dbReference type="Proteomes" id="UP000077266"/>
    </source>
</evidence>
<reference evidence="1 2" key="1">
    <citation type="journal article" date="2016" name="Mol. Biol. Evol.">
        <title>Comparative Genomics of Early-Diverging Mushroom-Forming Fungi Provides Insights into the Origins of Lignocellulose Decay Capabilities.</title>
        <authorList>
            <person name="Nagy L.G."/>
            <person name="Riley R."/>
            <person name="Tritt A."/>
            <person name="Adam C."/>
            <person name="Daum C."/>
            <person name="Floudas D."/>
            <person name="Sun H."/>
            <person name="Yadav J.S."/>
            <person name="Pangilinan J."/>
            <person name="Larsson K.H."/>
            <person name="Matsuura K."/>
            <person name="Barry K."/>
            <person name="Labutti K."/>
            <person name="Kuo R."/>
            <person name="Ohm R.A."/>
            <person name="Bhattacharya S.S."/>
            <person name="Shirouzu T."/>
            <person name="Yoshinaga Y."/>
            <person name="Martin F.M."/>
            <person name="Grigoriev I.V."/>
            <person name="Hibbett D.S."/>
        </authorList>
    </citation>
    <scope>NUCLEOTIDE SEQUENCE [LARGE SCALE GENOMIC DNA]</scope>
    <source>
        <strain evidence="1 2">HHB12029</strain>
    </source>
</reference>
<sequence length="225" mass="25709">MTRIREVIIYLRLDVQPPLLGALFNFLPPPERVSEMYVLDGRVRIRDAQTGFFRDVAVKLVGPVRDYVRDIIKQSGPETLTKLRIFEPLWTLVEQAEIPTLSKLEDLSIMAMEDRTLETNIFFRDRSKIPKFPGLKTLTFMRQRPTYPAADDHPGRYKLPPIVINPAQLATFIDVLGVKPTLILQGVVLPHAPQADLDALQSKIVTARLRADIRRPYPGQWYPAV</sequence>
<dbReference type="AlphaFoldDB" id="A0A165E5W3"/>
<keyword evidence="2" id="KW-1185">Reference proteome</keyword>
<proteinExistence type="predicted"/>
<dbReference type="EMBL" id="KV426165">
    <property type="protein sequence ID" value="KZV86141.1"/>
    <property type="molecule type" value="Genomic_DNA"/>
</dbReference>
<name>A0A165E5W3_EXIGL</name>
<accession>A0A165E5W3</accession>